<evidence type="ECO:0000259" key="9">
    <source>
        <dbReference type="SMART" id="SM00977"/>
    </source>
</evidence>
<feature type="binding site" evidence="8">
    <location>
        <begin position="28"/>
        <end position="33"/>
    </location>
    <ligand>
        <name>ATP</name>
        <dbReference type="ChEBI" id="CHEBI:30616"/>
    </ligand>
</feature>
<proteinExistence type="inferred from homology"/>
<dbReference type="SUPFAM" id="SSF82829">
    <property type="entry name" value="MesJ substrate recognition domain-like"/>
    <property type="match status" value="1"/>
</dbReference>
<evidence type="ECO:0000313" key="11">
    <source>
        <dbReference type="Proteomes" id="UP001597380"/>
    </source>
</evidence>
<dbReference type="PANTHER" id="PTHR43033:SF1">
    <property type="entry name" value="TRNA(ILE)-LYSIDINE SYNTHASE-RELATED"/>
    <property type="match status" value="1"/>
</dbReference>
<accession>A0ABW4XR38</accession>
<organism evidence="10 11">
    <name type="scientific">Corallincola platygyrae</name>
    <dbReference type="NCBI Taxonomy" id="1193278"/>
    <lineage>
        <taxon>Bacteria</taxon>
        <taxon>Pseudomonadati</taxon>
        <taxon>Pseudomonadota</taxon>
        <taxon>Gammaproteobacteria</taxon>
        <taxon>Alteromonadales</taxon>
        <taxon>Psychromonadaceae</taxon>
        <taxon>Corallincola</taxon>
    </lineage>
</organism>
<dbReference type="InterPro" id="IPR012094">
    <property type="entry name" value="tRNA_Ile_lys_synt"/>
</dbReference>
<dbReference type="Gene3D" id="3.40.50.620">
    <property type="entry name" value="HUPs"/>
    <property type="match status" value="1"/>
</dbReference>
<dbReference type="EC" id="6.3.4.19" evidence="8"/>
<dbReference type="Gene3D" id="1.20.59.20">
    <property type="match status" value="1"/>
</dbReference>
<keyword evidence="4 8" id="KW-0819">tRNA processing</keyword>
<comment type="function">
    <text evidence="8">Ligates lysine onto the cytidine present at position 34 of the AUA codon-specific tRNA(Ile) that contains the anticodon CAU, in an ATP-dependent manner. Cytidine is converted to lysidine, thus changing the amino acid specificity of the tRNA from methionine to isoleucine.</text>
</comment>
<dbReference type="NCBIfam" id="TIGR02432">
    <property type="entry name" value="lysidine_TilS_N"/>
    <property type="match status" value="1"/>
</dbReference>
<dbReference type="CDD" id="cd01992">
    <property type="entry name" value="TilS_N"/>
    <property type="match status" value="1"/>
</dbReference>
<keyword evidence="2 8" id="KW-0963">Cytoplasm</keyword>
<protein>
    <recommendedName>
        <fullName evidence="8">tRNA(Ile)-lysidine synthase</fullName>
        <ecNumber evidence="8">6.3.4.19</ecNumber>
    </recommendedName>
    <alternativeName>
        <fullName evidence="8">tRNA(Ile)-2-lysyl-cytidine synthase</fullName>
    </alternativeName>
    <alternativeName>
        <fullName evidence="8">tRNA(Ile)-lysidine synthetase</fullName>
    </alternativeName>
</protein>
<name>A0ABW4XR38_9GAMM</name>
<feature type="domain" description="Lysidine-tRNA(Ile) synthetase C-terminal" evidence="9">
    <location>
        <begin position="381"/>
        <end position="455"/>
    </location>
</feature>
<dbReference type="Proteomes" id="UP001597380">
    <property type="component" value="Unassembled WGS sequence"/>
</dbReference>
<dbReference type="NCBIfam" id="TIGR02433">
    <property type="entry name" value="lysidine_TilS_C"/>
    <property type="match status" value="1"/>
</dbReference>
<evidence type="ECO:0000256" key="3">
    <source>
        <dbReference type="ARBA" id="ARBA00022598"/>
    </source>
</evidence>
<evidence type="ECO:0000256" key="7">
    <source>
        <dbReference type="ARBA" id="ARBA00048539"/>
    </source>
</evidence>
<comment type="subcellular location">
    <subcellularLocation>
        <location evidence="1 8">Cytoplasm</location>
    </subcellularLocation>
</comment>
<evidence type="ECO:0000256" key="1">
    <source>
        <dbReference type="ARBA" id="ARBA00004496"/>
    </source>
</evidence>
<comment type="similarity">
    <text evidence="8">Belongs to the tRNA(Ile)-lysidine synthase family.</text>
</comment>
<comment type="caution">
    <text evidence="10">The sequence shown here is derived from an EMBL/GenBank/DDBJ whole genome shotgun (WGS) entry which is preliminary data.</text>
</comment>
<keyword evidence="5 8" id="KW-0547">Nucleotide-binding</keyword>
<dbReference type="InterPro" id="IPR015262">
    <property type="entry name" value="tRNA_Ile_lys_synt_subst-bd"/>
</dbReference>
<sequence length="459" mass="51324">MELKSAFESSLNYLIATRQPDCLWVALSGGLDSVSLLYLVADARRQGWLQLPIKAVHINHGLSKNAADWENSCQSLCEHLDIELAVRHVIPRQGARLSLEQEARAARYQALQETVSSNELLLTGHHQDDQAETFLLRLQRGSGPTGLAAMASISEVREGLWVGRPLLEVRRQGLEAYLATKSIAWVEDESNFDQGFDRNFLRHQIMPLLRTRWPAIDATISRSAKLCTEQEQLVDELLQDDLMRAMGGVPGQSERPGQLSVIYLRDQSTLKQRALFRGWLKLHRALMPNEAKLTSALPDLLYARADASPELQGEGWVVRRYRDLLWLVEPQPVSDLSNEVICWDMSEPLKLPCSLGWLHADKVKSDSSIGLRLPLSDAEVVTVRFRSPATSIQCKPAGRSGSRSLKKLLHEYGVPPWLRDQVPLLFYGEELAAVVGLFVCEPFVEVAGQGVNVNLEASL</sequence>
<dbReference type="InterPro" id="IPR011063">
    <property type="entry name" value="TilS/TtcA_N"/>
</dbReference>
<evidence type="ECO:0000256" key="8">
    <source>
        <dbReference type="HAMAP-Rule" id="MF_01161"/>
    </source>
</evidence>
<dbReference type="SUPFAM" id="SSF52402">
    <property type="entry name" value="Adenine nucleotide alpha hydrolases-like"/>
    <property type="match status" value="1"/>
</dbReference>
<dbReference type="InterPro" id="IPR012796">
    <property type="entry name" value="Lysidine-tRNA-synth_C"/>
</dbReference>
<dbReference type="HAMAP" id="MF_01161">
    <property type="entry name" value="tRNA_Ile_lys_synt"/>
    <property type="match status" value="1"/>
</dbReference>
<dbReference type="SUPFAM" id="SSF56037">
    <property type="entry name" value="PheT/TilS domain"/>
    <property type="match status" value="1"/>
</dbReference>
<dbReference type="Pfam" id="PF11734">
    <property type="entry name" value="TilS_C"/>
    <property type="match status" value="1"/>
</dbReference>
<comment type="catalytic activity">
    <reaction evidence="7 8">
        <text>cytidine(34) in tRNA(Ile2) + L-lysine + ATP = lysidine(34) in tRNA(Ile2) + AMP + diphosphate + H(+)</text>
        <dbReference type="Rhea" id="RHEA:43744"/>
        <dbReference type="Rhea" id="RHEA-COMP:10625"/>
        <dbReference type="Rhea" id="RHEA-COMP:10670"/>
        <dbReference type="ChEBI" id="CHEBI:15378"/>
        <dbReference type="ChEBI" id="CHEBI:30616"/>
        <dbReference type="ChEBI" id="CHEBI:32551"/>
        <dbReference type="ChEBI" id="CHEBI:33019"/>
        <dbReference type="ChEBI" id="CHEBI:82748"/>
        <dbReference type="ChEBI" id="CHEBI:83665"/>
        <dbReference type="ChEBI" id="CHEBI:456215"/>
        <dbReference type="EC" id="6.3.4.19"/>
    </reaction>
</comment>
<evidence type="ECO:0000256" key="4">
    <source>
        <dbReference type="ARBA" id="ARBA00022694"/>
    </source>
</evidence>
<dbReference type="SMART" id="SM00977">
    <property type="entry name" value="TilS_C"/>
    <property type="match status" value="1"/>
</dbReference>
<evidence type="ECO:0000256" key="2">
    <source>
        <dbReference type="ARBA" id="ARBA00022490"/>
    </source>
</evidence>
<evidence type="ECO:0000313" key="10">
    <source>
        <dbReference type="EMBL" id="MFD2097782.1"/>
    </source>
</evidence>
<reference evidence="11" key="1">
    <citation type="journal article" date="2019" name="Int. J. Syst. Evol. Microbiol.">
        <title>The Global Catalogue of Microorganisms (GCM) 10K type strain sequencing project: providing services to taxonomists for standard genome sequencing and annotation.</title>
        <authorList>
            <consortium name="The Broad Institute Genomics Platform"/>
            <consortium name="The Broad Institute Genome Sequencing Center for Infectious Disease"/>
            <person name="Wu L."/>
            <person name="Ma J."/>
        </authorList>
    </citation>
    <scope>NUCLEOTIDE SEQUENCE [LARGE SCALE GENOMIC DNA]</scope>
    <source>
        <strain evidence="11">CGMCC 1.10992</strain>
    </source>
</reference>
<dbReference type="InterPro" id="IPR014729">
    <property type="entry name" value="Rossmann-like_a/b/a_fold"/>
</dbReference>
<dbReference type="Pfam" id="PF01171">
    <property type="entry name" value="ATP_bind_3"/>
    <property type="match status" value="1"/>
</dbReference>
<dbReference type="RefSeq" id="WP_345342055.1">
    <property type="nucleotide sequence ID" value="NZ_BAABLI010000033.1"/>
</dbReference>
<evidence type="ECO:0000256" key="5">
    <source>
        <dbReference type="ARBA" id="ARBA00022741"/>
    </source>
</evidence>
<keyword evidence="3 8" id="KW-0436">Ligase</keyword>
<evidence type="ECO:0000256" key="6">
    <source>
        <dbReference type="ARBA" id="ARBA00022840"/>
    </source>
</evidence>
<gene>
    <name evidence="8 10" type="primary">tilS</name>
    <name evidence="10" type="ORF">ACFSJ3_17460</name>
</gene>
<dbReference type="InterPro" id="IPR012795">
    <property type="entry name" value="tRNA_Ile_lys_synt_N"/>
</dbReference>
<dbReference type="EMBL" id="JBHUHT010000029">
    <property type="protein sequence ID" value="MFD2097782.1"/>
    <property type="molecule type" value="Genomic_DNA"/>
</dbReference>
<keyword evidence="6 8" id="KW-0067">ATP-binding</keyword>
<dbReference type="PANTHER" id="PTHR43033">
    <property type="entry name" value="TRNA(ILE)-LYSIDINE SYNTHASE-RELATED"/>
    <property type="match status" value="1"/>
</dbReference>
<dbReference type="GO" id="GO:0032267">
    <property type="term" value="F:tRNA(Ile)-lysidine synthase activity"/>
    <property type="evidence" value="ECO:0007669"/>
    <property type="project" value="UniProtKB-EC"/>
</dbReference>
<comment type="domain">
    <text evidence="8">The N-terminal region contains the highly conserved SGGXDS motif, predicted to be a P-loop motif involved in ATP binding.</text>
</comment>
<keyword evidence="11" id="KW-1185">Reference proteome</keyword>
<dbReference type="Pfam" id="PF09179">
    <property type="entry name" value="TilS"/>
    <property type="match status" value="1"/>
</dbReference>